<organism evidence="2 3">
    <name type="scientific">Tanacetum coccineum</name>
    <dbReference type="NCBI Taxonomy" id="301880"/>
    <lineage>
        <taxon>Eukaryota</taxon>
        <taxon>Viridiplantae</taxon>
        <taxon>Streptophyta</taxon>
        <taxon>Embryophyta</taxon>
        <taxon>Tracheophyta</taxon>
        <taxon>Spermatophyta</taxon>
        <taxon>Magnoliopsida</taxon>
        <taxon>eudicotyledons</taxon>
        <taxon>Gunneridae</taxon>
        <taxon>Pentapetalae</taxon>
        <taxon>asterids</taxon>
        <taxon>campanulids</taxon>
        <taxon>Asterales</taxon>
        <taxon>Asteraceae</taxon>
        <taxon>Asteroideae</taxon>
        <taxon>Anthemideae</taxon>
        <taxon>Anthemidinae</taxon>
        <taxon>Tanacetum</taxon>
    </lineage>
</organism>
<dbReference type="EMBL" id="BQNB010014904">
    <property type="protein sequence ID" value="GJT33741.1"/>
    <property type="molecule type" value="Genomic_DNA"/>
</dbReference>
<gene>
    <name evidence="2" type="ORF">Tco_0924160</name>
</gene>
<dbReference type="Proteomes" id="UP001151760">
    <property type="component" value="Unassembled WGS sequence"/>
</dbReference>
<evidence type="ECO:0000313" key="2">
    <source>
        <dbReference type="EMBL" id="GJT33741.1"/>
    </source>
</evidence>
<evidence type="ECO:0000313" key="3">
    <source>
        <dbReference type="Proteomes" id="UP001151760"/>
    </source>
</evidence>
<sequence>MMATSQQSAAMSERIGTLERDNMRLRAMLCVERERIDNLRRHMAYTQEELRPKQIMDINKGKEKMVIEREVIIIESDTSCDHKPFQATSDESSDHNPFEATQ</sequence>
<keyword evidence="3" id="KW-1185">Reference proteome</keyword>
<name>A0ABQ5D322_9ASTR</name>
<evidence type="ECO:0000256" key="1">
    <source>
        <dbReference type="SAM" id="MobiDB-lite"/>
    </source>
</evidence>
<comment type="caution">
    <text evidence="2">The sequence shown here is derived from an EMBL/GenBank/DDBJ whole genome shotgun (WGS) entry which is preliminary data.</text>
</comment>
<feature type="compositionally biased region" description="Basic and acidic residues" evidence="1">
    <location>
        <begin position="92"/>
        <end position="102"/>
    </location>
</feature>
<proteinExistence type="predicted"/>
<protein>
    <submittedName>
        <fullName evidence="2">Uncharacterized protein</fullName>
    </submittedName>
</protein>
<reference evidence="2" key="1">
    <citation type="journal article" date="2022" name="Int. J. Mol. Sci.">
        <title>Draft Genome of Tanacetum Coccineum: Genomic Comparison of Closely Related Tanacetum-Family Plants.</title>
        <authorList>
            <person name="Yamashiro T."/>
            <person name="Shiraishi A."/>
            <person name="Nakayama K."/>
            <person name="Satake H."/>
        </authorList>
    </citation>
    <scope>NUCLEOTIDE SEQUENCE</scope>
</reference>
<reference evidence="2" key="2">
    <citation type="submission" date="2022-01" db="EMBL/GenBank/DDBJ databases">
        <authorList>
            <person name="Yamashiro T."/>
            <person name="Shiraishi A."/>
            <person name="Satake H."/>
            <person name="Nakayama K."/>
        </authorList>
    </citation>
    <scope>NUCLEOTIDE SEQUENCE</scope>
</reference>
<accession>A0ABQ5D322</accession>
<feature type="region of interest" description="Disordered" evidence="1">
    <location>
        <begin position="79"/>
        <end position="102"/>
    </location>
</feature>